<gene>
    <name evidence="2" type="ORF">PENTCL1PPCAC_3301</name>
</gene>
<dbReference type="AlphaFoldDB" id="A0AAV5SND8"/>
<feature type="non-terminal residue" evidence="2">
    <location>
        <position position="163"/>
    </location>
</feature>
<feature type="non-terminal residue" evidence="2">
    <location>
        <position position="1"/>
    </location>
</feature>
<name>A0AAV5SND8_9BILA</name>
<accession>A0AAV5SND8</accession>
<feature type="region of interest" description="Disordered" evidence="1">
    <location>
        <begin position="1"/>
        <end position="90"/>
    </location>
</feature>
<evidence type="ECO:0000313" key="3">
    <source>
        <dbReference type="Proteomes" id="UP001432027"/>
    </source>
</evidence>
<protein>
    <submittedName>
        <fullName evidence="2">Uncharacterized protein</fullName>
    </submittedName>
</protein>
<reference evidence="2" key="1">
    <citation type="submission" date="2023-10" db="EMBL/GenBank/DDBJ databases">
        <title>Genome assembly of Pristionchus species.</title>
        <authorList>
            <person name="Yoshida K."/>
            <person name="Sommer R.J."/>
        </authorList>
    </citation>
    <scope>NUCLEOTIDE SEQUENCE</scope>
    <source>
        <strain evidence="2">RS0144</strain>
    </source>
</reference>
<evidence type="ECO:0000313" key="2">
    <source>
        <dbReference type="EMBL" id="GMS81126.1"/>
    </source>
</evidence>
<dbReference type="EMBL" id="BTSX01000001">
    <property type="protein sequence ID" value="GMS81126.1"/>
    <property type="molecule type" value="Genomic_DNA"/>
</dbReference>
<organism evidence="2 3">
    <name type="scientific">Pristionchus entomophagus</name>
    <dbReference type="NCBI Taxonomy" id="358040"/>
    <lineage>
        <taxon>Eukaryota</taxon>
        <taxon>Metazoa</taxon>
        <taxon>Ecdysozoa</taxon>
        <taxon>Nematoda</taxon>
        <taxon>Chromadorea</taxon>
        <taxon>Rhabditida</taxon>
        <taxon>Rhabditina</taxon>
        <taxon>Diplogasteromorpha</taxon>
        <taxon>Diplogasteroidea</taxon>
        <taxon>Neodiplogasteridae</taxon>
        <taxon>Pristionchus</taxon>
    </lineage>
</organism>
<feature type="compositionally biased region" description="Polar residues" evidence="1">
    <location>
        <begin position="12"/>
        <end position="25"/>
    </location>
</feature>
<sequence length="163" mass="17430">TLPTDRFPLSVSAESASPTATPVQMTSSSTNDSPASSITREATALSESSQMTSSMMTNRSPAVSSSATTSGVQSSPSSPHSQPSLVQRAPNVFGRVAPTFGVAPASWFSNSVRPQQSRETRTQMTSSSASRPLAPVRQEAEEDTLLRQSIDYYREEFRGSSFM</sequence>
<proteinExistence type="predicted"/>
<dbReference type="Proteomes" id="UP001432027">
    <property type="component" value="Unassembled WGS sequence"/>
</dbReference>
<feature type="compositionally biased region" description="Low complexity" evidence="1">
    <location>
        <begin position="26"/>
        <end position="84"/>
    </location>
</feature>
<keyword evidence="3" id="KW-1185">Reference proteome</keyword>
<evidence type="ECO:0000256" key="1">
    <source>
        <dbReference type="SAM" id="MobiDB-lite"/>
    </source>
</evidence>
<feature type="region of interest" description="Disordered" evidence="1">
    <location>
        <begin position="104"/>
        <end position="142"/>
    </location>
</feature>
<comment type="caution">
    <text evidence="2">The sequence shown here is derived from an EMBL/GenBank/DDBJ whole genome shotgun (WGS) entry which is preliminary data.</text>
</comment>